<dbReference type="Gene3D" id="3.40.605.10">
    <property type="entry name" value="Aldehyde Dehydrogenase, Chain A, domain 1"/>
    <property type="match status" value="1"/>
</dbReference>
<evidence type="ECO:0000313" key="7">
    <source>
        <dbReference type="EMBL" id="RBP79155.1"/>
    </source>
</evidence>
<dbReference type="InterPro" id="IPR015590">
    <property type="entry name" value="Aldehyde_DH_dom"/>
</dbReference>
<dbReference type="FunFam" id="3.40.309.10:FF:000010">
    <property type="entry name" value="Gamma-aminobutyraldehyde dehydrogenase"/>
    <property type="match status" value="1"/>
</dbReference>
<protein>
    <submittedName>
        <fullName evidence="7">Acyl-CoA reductase-like NAD-dependent aldehyde dehydrogenase</fullName>
    </submittedName>
</protein>
<keyword evidence="2 5" id="KW-0560">Oxidoreductase</keyword>
<dbReference type="PROSITE" id="PS00070">
    <property type="entry name" value="ALDEHYDE_DEHYDR_CYS"/>
    <property type="match status" value="1"/>
</dbReference>
<dbReference type="AlphaFoldDB" id="A0A366IZ73"/>
<dbReference type="Pfam" id="PF00171">
    <property type="entry name" value="Aldedh"/>
    <property type="match status" value="1"/>
</dbReference>
<comment type="similarity">
    <text evidence="1 5">Belongs to the aldehyde dehydrogenase family.</text>
</comment>
<dbReference type="SUPFAM" id="SSF53720">
    <property type="entry name" value="ALDH-like"/>
    <property type="match status" value="1"/>
</dbReference>
<dbReference type="CDD" id="cd07105">
    <property type="entry name" value="ALDH_SaliADH"/>
    <property type="match status" value="1"/>
</dbReference>
<dbReference type="PROSITE" id="PS00687">
    <property type="entry name" value="ALDEHYDE_DEHYDR_GLU"/>
    <property type="match status" value="1"/>
</dbReference>
<dbReference type="InterPro" id="IPR016161">
    <property type="entry name" value="Ald_DH/histidinol_DH"/>
</dbReference>
<evidence type="ECO:0000256" key="4">
    <source>
        <dbReference type="PROSITE-ProRule" id="PRU10007"/>
    </source>
</evidence>
<evidence type="ECO:0000256" key="5">
    <source>
        <dbReference type="RuleBase" id="RU003345"/>
    </source>
</evidence>
<dbReference type="Gene3D" id="3.40.309.10">
    <property type="entry name" value="Aldehyde Dehydrogenase, Chain A, domain 2"/>
    <property type="match status" value="1"/>
</dbReference>
<feature type="active site" evidence="4">
    <location>
        <position position="288"/>
    </location>
</feature>
<dbReference type="EMBL" id="QNSE01000015">
    <property type="protein sequence ID" value="RBP79155.1"/>
    <property type="molecule type" value="Genomic_DNA"/>
</dbReference>
<dbReference type="InterPro" id="IPR016160">
    <property type="entry name" value="Ald_DH_CS_CYS"/>
</dbReference>
<keyword evidence="8" id="KW-1185">Reference proteome</keyword>
<dbReference type="InterPro" id="IPR016162">
    <property type="entry name" value="Ald_DH_N"/>
</dbReference>
<dbReference type="InterPro" id="IPR016163">
    <property type="entry name" value="Ald_DH_C"/>
</dbReference>
<evidence type="ECO:0000259" key="6">
    <source>
        <dbReference type="Pfam" id="PF00171"/>
    </source>
</evidence>
<dbReference type="InterPro" id="IPR029510">
    <property type="entry name" value="Ald_DH_CS_GLU"/>
</dbReference>
<evidence type="ECO:0000256" key="2">
    <source>
        <dbReference type="ARBA" id="ARBA00023002"/>
    </source>
</evidence>
<dbReference type="Proteomes" id="UP000252792">
    <property type="component" value="Unassembled WGS sequence"/>
</dbReference>
<feature type="domain" description="Aldehyde dehydrogenase" evidence="6">
    <location>
        <begin position="58"/>
        <end position="509"/>
    </location>
</feature>
<dbReference type="GO" id="GO:0016620">
    <property type="term" value="F:oxidoreductase activity, acting on the aldehyde or oxo group of donors, NAD or NADP as acceptor"/>
    <property type="evidence" value="ECO:0007669"/>
    <property type="project" value="InterPro"/>
</dbReference>
<accession>A0A366IZ73</accession>
<evidence type="ECO:0000313" key="8">
    <source>
        <dbReference type="Proteomes" id="UP000252792"/>
    </source>
</evidence>
<keyword evidence="3" id="KW-0520">NAD</keyword>
<dbReference type="OrthoDB" id="9812625at2"/>
<gene>
    <name evidence="7" type="ORF">DFP80_11588</name>
</gene>
<name>A0A366IZ73_9GAMM</name>
<evidence type="ECO:0000256" key="3">
    <source>
        <dbReference type="ARBA" id="ARBA00023027"/>
    </source>
</evidence>
<proteinExistence type="inferred from homology"/>
<comment type="caution">
    <text evidence="7">The sequence shown here is derived from an EMBL/GenBank/DDBJ whole genome shotgun (WGS) entry which is preliminary data.</text>
</comment>
<dbReference type="PANTHER" id="PTHR42986">
    <property type="entry name" value="BENZALDEHYDE DEHYDROGENASE YFMT"/>
    <property type="match status" value="1"/>
</dbReference>
<sequence>MFIENIAVNLLNVTHRPITKPIRQGEILSINYNNIDLSITPKVNLFIGGEYTPAMAGDYFERLDPSTDLVASRAASGRLEDAEHMAAVAAANFSKWSTTEVTERAEILRRAKRLMPKYRDRFAQLMLKEIGAVGDWVDFNIKVAGEAIEAAVALALKYPSNSPIDETSDSYTVRQPVGVCLAIAPWNAPIVLAMRSVVFPLAFGNSVILKASELSPATHSLIAEVLHEAGVPKGVISVMTNAPEHSEEVIASLIANPSIRRVNFTGSTRIGKIIAGLAAQHLKRCLLELGGKSPLIVLKDADLQQAAREAVYGAFLNQGQICMATDRIIVEQVIADEFIGILKEMVADLVSGDPRRKGVKLGPVASPSIASRLSALIEDALDKGATLISGTQRRGQFIDATLLDHITPMMRIYSEECFGPIAGIYRVDSPQEAITVANNCEYGLASAIFTRDLTLARSLANQLESGMCHINSSTVKDDPAMPFGGLKSSGYGRFGSDACVDEFTEVRWITVAPP</sequence>
<organism evidence="7 8">
    <name type="scientific">Marinomonas rhizomae</name>
    <dbReference type="NCBI Taxonomy" id="491948"/>
    <lineage>
        <taxon>Bacteria</taxon>
        <taxon>Pseudomonadati</taxon>
        <taxon>Pseudomonadota</taxon>
        <taxon>Gammaproteobacteria</taxon>
        <taxon>Oceanospirillales</taxon>
        <taxon>Oceanospirillaceae</taxon>
        <taxon>Marinomonas</taxon>
    </lineage>
</organism>
<evidence type="ECO:0000256" key="1">
    <source>
        <dbReference type="ARBA" id="ARBA00009986"/>
    </source>
</evidence>
<dbReference type="PANTHER" id="PTHR42986:SF1">
    <property type="entry name" value="BENZALDEHYDE DEHYDROGENASE YFMT"/>
    <property type="match status" value="1"/>
</dbReference>
<reference evidence="7 8" key="1">
    <citation type="submission" date="2018-06" db="EMBL/GenBank/DDBJ databases">
        <title>Genomic Encyclopedia of Type Strains, Phase III (KMG-III): the genomes of soil and plant-associated and newly described type strains.</title>
        <authorList>
            <person name="Whitman W."/>
        </authorList>
    </citation>
    <scope>NUCLEOTIDE SEQUENCE [LARGE SCALE GENOMIC DNA]</scope>
    <source>
        <strain evidence="7 8">CECT 7377</strain>
    </source>
</reference>